<evidence type="ECO:0000256" key="7">
    <source>
        <dbReference type="SAM" id="Coils"/>
    </source>
</evidence>
<dbReference type="GO" id="GO:0005669">
    <property type="term" value="C:transcription factor TFIID complex"/>
    <property type="evidence" value="ECO:0007669"/>
    <property type="project" value="InterPro"/>
</dbReference>
<dbReference type="Pfam" id="PF07531">
    <property type="entry name" value="TAFH"/>
    <property type="match status" value="1"/>
</dbReference>
<dbReference type="InterPro" id="IPR045144">
    <property type="entry name" value="TAF4"/>
</dbReference>
<reference evidence="9" key="2">
    <citation type="submission" date="2025-08" db="UniProtKB">
        <authorList>
            <consortium name="Ensembl"/>
        </authorList>
    </citation>
    <scope>IDENTIFICATION</scope>
</reference>
<dbReference type="InterPro" id="IPR037249">
    <property type="entry name" value="TAFH/NHR1_dom_sf"/>
</dbReference>
<dbReference type="SUPFAM" id="SSF158553">
    <property type="entry name" value="TAFH domain-like"/>
    <property type="match status" value="1"/>
</dbReference>
<dbReference type="GO" id="GO:0006357">
    <property type="term" value="P:regulation of transcription by RNA polymerase II"/>
    <property type="evidence" value="ECO:0007669"/>
    <property type="project" value="UniProtKB-ARBA"/>
</dbReference>
<protein>
    <submittedName>
        <fullName evidence="9">TATA-box binding protein associated factor 4b</fullName>
    </submittedName>
</protein>
<dbReference type="Proteomes" id="UP000694397">
    <property type="component" value="Chromosome 19"/>
</dbReference>
<evidence type="ECO:0000256" key="6">
    <source>
        <dbReference type="ARBA" id="ARBA00023242"/>
    </source>
</evidence>
<keyword evidence="7" id="KW-0175">Coiled coil</keyword>
<dbReference type="GO" id="GO:0006367">
    <property type="term" value="P:transcription initiation at RNA polymerase II promoter"/>
    <property type="evidence" value="ECO:0007669"/>
    <property type="project" value="TreeGrafter"/>
</dbReference>
<dbReference type="SUPFAM" id="SSF47113">
    <property type="entry name" value="Histone-fold"/>
    <property type="match status" value="1"/>
</dbReference>
<dbReference type="Ensembl" id="ENSSFOT00015016078.2">
    <property type="protein sequence ID" value="ENSSFOP00015015894.2"/>
    <property type="gene ID" value="ENSSFOG00015010259.2"/>
</dbReference>
<dbReference type="OrthoDB" id="21060at2759"/>
<keyword evidence="10" id="KW-1185">Reference proteome</keyword>
<dbReference type="InterPro" id="IPR007900">
    <property type="entry name" value="TAF4_C"/>
</dbReference>
<dbReference type="InterPro" id="IPR003894">
    <property type="entry name" value="TAFH_NHR1"/>
</dbReference>
<feature type="coiled-coil region" evidence="7">
    <location>
        <begin position="1031"/>
        <end position="1058"/>
    </location>
</feature>
<dbReference type="GO" id="GO:0046982">
    <property type="term" value="F:protein heterodimerization activity"/>
    <property type="evidence" value="ECO:0007669"/>
    <property type="project" value="InterPro"/>
</dbReference>
<keyword evidence="3" id="KW-0597">Phosphoprotein</keyword>
<dbReference type="PROSITE" id="PS51119">
    <property type="entry name" value="TAFH"/>
    <property type="match status" value="1"/>
</dbReference>
<comment type="subcellular location">
    <subcellularLocation>
        <location evidence="1">Nucleus</location>
    </subcellularLocation>
</comment>
<name>A0A8C9V1T9_SCLFO</name>
<dbReference type="GO" id="GO:0003677">
    <property type="term" value="F:DNA binding"/>
    <property type="evidence" value="ECO:0007669"/>
    <property type="project" value="TreeGrafter"/>
</dbReference>
<evidence type="ECO:0000259" key="8">
    <source>
        <dbReference type="PROSITE" id="PS51119"/>
    </source>
</evidence>
<dbReference type="CDD" id="cd08045">
    <property type="entry name" value="HFD_TAF4"/>
    <property type="match status" value="1"/>
</dbReference>
<reference evidence="9 10" key="1">
    <citation type="submission" date="2019-04" db="EMBL/GenBank/DDBJ databases">
        <authorList>
            <consortium name="Wellcome Sanger Institute Data Sharing"/>
        </authorList>
    </citation>
    <scope>NUCLEOTIDE SEQUENCE [LARGE SCALE GENOMIC DNA]</scope>
</reference>
<keyword evidence="5" id="KW-0804">Transcription</keyword>
<sequence length="1169" mass="116066">MPVDAGETQTPSVGGAADAGGGDVALEVAAGGAVAARGALLPDRRGVSGDLNIQGAPCSETPLSNRHDAAAAAGTTFSSLGTAGTAGTTVGPLGTASRPVSTVGTAGTTVSIVSKAGTPSSTVGISGTTIGSLGTAGTPVSIVGTAGAIIGSLSTAGTPMTIVSKAGTPSSTVGTAGTAGGSLGTAGTPVSTVGTAGATSSSLGTAGTSVTAVGTVGATVGPLGTAGRPVSTVGTAGTPVSIVGTAGTIIGSFGTAGTPVAIVSKAGTPSSSVGISGTTVGSLGTAGTPVSTVGTAGTTLSIVGTAGAIIGSLGTAGTPMTIVSKTGTPSSTVGTAGTAVGTAGTPVSTVGTAGATSSSLSTAGTPVAAVGTVGRAGTTVGPLGTAGRPVSTVGTAGTPMSIMGTAGAIIGSLGTAGTPVAVVSTAGTPSSTVGTAGATIGALGTAGTSSSAVVTAGTPVYINLHTSGVSSTPSSTVPKIVISAGRLGSELPAAIGTRSSPAALPPKAAGQGGVGVSLATASQVGVARLATISQVPGKETVITLPRAATPQASGGQRGAQGASVQLPANFQIPQGMMLIRSESGQLMLVSQQALAQAQAQGIIPRAAGTANGSVARAAAPQGSAAAAFKKADAAAAVRAPPVPSSTPGTSYQKMSVLKTTGGAVSTAAGQTVRPAVPPQSAAPLVIPTKTEGPKTAPVATISAETLENVKKCKNFLVTLIKLASSGTHSAEMAKNVKELVKSLLDGKIEPEEFTDRLYMELKSSPQPYLVPFLKRSLPAVRQLTPNSQLFIQQCAPLSSTKPTPVPAAVPPMTGAAVSKTLQANAGVNQPLKATQATRPTQLVIQQPRGVVIKQSAVPASAQSKAAPKQLVTALQTTSHPTGAAVKQSPLQVSRIISLQPPQVQKIPFKDTASASFRDEDDINDVASMAGVNLNEENARILATNSEHVGTIVRSCRDDPFLSVAALQKRIVEIGKRHGVADIGTDVVSLVSYATQERLRELVEKLTAVAQHRNASYKDDLTYRQTTDTRSQLRFLEQLDRLERRRKEEEEREVLLRIAKSRSNREDPELLRLKQKAKEMQQLELAQTQQRDANLTALAAIGPRKKRPLESLGYGSGNEAPGALASSASSVVKQSSVHRVTRVSLRDLVFCMEQDPALRHSLCLYRALIR</sequence>
<feature type="domain" description="TAFH" evidence="8">
    <location>
        <begin position="706"/>
        <end position="803"/>
    </location>
</feature>
<evidence type="ECO:0000256" key="5">
    <source>
        <dbReference type="ARBA" id="ARBA00023163"/>
    </source>
</evidence>
<dbReference type="AlphaFoldDB" id="A0A8C9V1T9"/>
<evidence type="ECO:0000256" key="2">
    <source>
        <dbReference type="ARBA" id="ARBA00006178"/>
    </source>
</evidence>
<dbReference type="GO" id="GO:0016251">
    <property type="term" value="F:RNA polymerase II general transcription initiation factor activity"/>
    <property type="evidence" value="ECO:0007669"/>
    <property type="project" value="TreeGrafter"/>
</dbReference>
<keyword evidence="6" id="KW-0539">Nucleus</keyword>
<evidence type="ECO:0000313" key="10">
    <source>
        <dbReference type="Proteomes" id="UP000694397"/>
    </source>
</evidence>
<organism evidence="9 10">
    <name type="scientific">Scleropages formosus</name>
    <name type="common">Asian bonytongue</name>
    <name type="synonym">Osteoglossum formosum</name>
    <dbReference type="NCBI Taxonomy" id="113540"/>
    <lineage>
        <taxon>Eukaryota</taxon>
        <taxon>Metazoa</taxon>
        <taxon>Chordata</taxon>
        <taxon>Craniata</taxon>
        <taxon>Vertebrata</taxon>
        <taxon>Euteleostomi</taxon>
        <taxon>Actinopterygii</taxon>
        <taxon>Neopterygii</taxon>
        <taxon>Teleostei</taxon>
        <taxon>Osteoglossocephala</taxon>
        <taxon>Osteoglossomorpha</taxon>
        <taxon>Osteoglossiformes</taxon>
        <taxon>Osteoglossidae</taxon>
        <taxon>Scleropages</taxon>
    </lineage>
</organism>
<gene>
    <name evidence="9" type="primary">TAF4B</name>
</gene>
<dbReference type="SMART" id="SM00549">
    <property type="entry name" value="TAFH"/>
    <property type="match status" value="1"/>
</dbReference>
<keyword evidence="4" id="KW-0805">Transcription regulation</keyword>
<dbReference type="FunFam" id="1.20.120.1110:FF:000002">
    <property type="entry name" value="Transcription initiation factor TFIID subunit 4B"/>
    <property type="match status" value="1"/>
</dbReference>
<dbReference type="PANTHER" id="PTHR15138:SF18">
    <property type="entry name" value="TATA-BOX BINDING PROTEIN ASSOCIATED FACTOR 4"/>
    <property type="match status" value="1"/>
</dbReference>
<dbReference type="GeneTree" id="ENSGT00390000011620"/>
<evidence type="ECO:0000313" key="9">
    <source>
        <dbReference type="Ensembl" id="ENSSFOP00015015894.2"/>
    </source>
</evidence>
<accession>A0A8C9V1T9</accession>
<evidence type="ECO:0000256" key="4">
    <source>
        <dbReference type="ARBA" id="ARBA00023015"/>
    </source>
</evidence>
<comment type="similarity">
    <text evidence="2">Belongs to the TAF4 family.</text>
</comment>
<dbReference type="Gene3D" id="1.10.20.10">
    <property type="entry name" value="Histone, subunit A"/>
    <property type="match status" value="1"/>
</dbReference>
<dbReference type="FunFam" id="1.10.20.10:FF:000015">
    <property type="entry name" value="Transcription initiation factor TFIID subunit 4B"/>
    <property type="match status" value="1"/>
</dbReference>
<dbReference type="Pfam" id="PF05236">
    <property type="entry name" value="TAF4"/>
    <property type="match status" value="1"/>
</dbReference>
<evidence type="ECO:0000256" key="3">
    <source>
        <dbReference type="ARBA" id="ARBA00022553"/>
    </source>
</evidence>
<dbReference type="InterPro" id="IPR009072">
    <property type="entry name" value="Histone-fold"/>
</dbReference>
<reference evidence="9" key="3">
    <citation type="submission" date="2025-09" db="UniProtKB">
        <authorList>
            <consortium name="Ensembl"/>
        </authorList>
    </citation>
    <scope>IDENTIFICATION</scope>
</reference>
<proteinExistence type="inferred from homology"/>
<dbReference type="PANTHER" id="PTHR15138">
    <property type="entry name" value="TRANSCRIPTION INITIATION FACTOR TFIID SUBUNIT 4"/>
    <property type="match status" value="1"/>
</dbReference>
<dbReference type="Gene3D" id="1.20.120.1110">
    <property type="entry name" value="TAFH/NHR1 domain"/>
    <property type="match status" value="1"/>
</dbReference>
<evidence type="ECO:0000256" key="1">
    <source>
        <dbReference type="ARBA" id="ARBA00004123"/>
    </source>
</evidence>